<dbReference type="InterPro" id="IPR050087">
    <property type="entry name" value="AON_synthase_class-II"/>
</dbReference>
<dbReference type="GeneID" id="92045630"/>
<dbReference type="RefSeq" id="XP_066667912.1">
    <property type="nucleotide sequence ID" value="XM_066812570.1"/>
</dbReference>
<feature type="region of interest" description="Disordered" evidence="5">
    <location>
        <begin position="382"/>
        <end position="404"/>
    </location>
</feature>
<evidence type="ECO:0000256" key="1">
    <source>
        <dbReference type="ARBA" id="ARBA00001933"/>
    </source>
</evidence>
<dbReference type="Pfam" id="PF00155">
    <property type="entry name" value="Aminotran_1_2"/>
    <property type="match status" value="1"/>
</dbReference>
<reference evidence="7 8" key="1">
    <citation type="submission" date="2023-01" db="EMBL/GenBank/DDBJ databases">
        <title>Analysis of 21 Apiospora genomes using comparative genomics revels a genus with tremendous synthesis potential of carbohydrate active enzymes and secondary metabolites.</title>
        <authorList>
            <person name="Sorensen T."/>
        </authorList>
    </citation>
    <scope>NUCLEOTIDE SEQUENCE [LARGE SCALE GENOMIC DNA]</scope>
    <source>
        <strain evidence="7 8">CBS 114990</strain>
    </source>
</reference>
<keyword evidence="3" id="KW-0808">Transferase</keyword>
<organism evidence="7 8">
    <name type="scientific">Apiospora hydei</name>
    <dbReference type="NCBI Taxonomy" id="1337664"/>
    <lineage>
        <taxon>Eukaryota</taxon>
        <taxon>Fungi</taxon>
        <taxon>Dikarya</taxon>
        <taxon>Ascomycota</taxon>
        <taxon>Pezizomycotina</taxon>
        <taxon>Sordariomycetes</taxon>
        <taxon>Xylariomycetidae</taxon>
        <taxon>Amphisphaeriales</taxon>
        <taxon>Apiosporaceae</taxon>
        <taxon>Apiospora</taxon>
    </lineage>
</organism>
<keyword evidence="4" id="KW-0663">Pyridoxal phosphate</keyword>
<evidence type="ECO:0000256" key="5">
    <source>
        <dbReference type="SAM" id="MobiDB-lite"/>
    </source>
</evidence>
<dbReference type="PANTHER" id="PTHR13693:SF77">
    <property type="entry name" value="8-AMINO-7-OXONONANOATE SYNTHASE"/>
    <property type="match status" value="1"/>
</dbReference>
<comment type="similarity">
    <text evidence="2">Belongs to the class-II pyridoxal-phosphate-dependent aminotransferase family. BioF subfamily.</text>
</comment>
<dbReference type="Gene3D" id="3.40.640.10">
    <property type="entry name" value="Type I PLP-dependent aspartate aminotransferase-like (Major domain)"/>
    <property type="match status" value="1"/>
</dbReference>
<dbReference type="InterPro" id="IPR015421">
    <property type="entry name" value="PyrdxlP-dep_Trfase_major"/>
</dbReference>
<comment type="caution">
    <text evidence="7">The sequence shown here is derived from an EMBL/GenBank/DDBJ whole genome shotgun (WGS) entry which is preliminary data.</text>
</comment>
<evidence type="ECO:0000313" key="8">
    <source>
        <dbReference type="Proteomes" id="UP001433268"/>
    </source>
</evidence>
<accession>A0ABR1WBP1</accession>
<dbReference type="InterPro" id="IPR004839">
    <property type="entry name" value="Aminotransferase_I/II_large"/>
</dbReference>
<dbReference type="InterPro" id="IPR015424">
    <property type="entry name" value="PyrdxlP-dep_Trfase"/>
</dbReference>
<proteinExistence type="inferred from homology"/>
<evidence type="ECO:0000256" key="2">
    <source>
        <dbReference type="ARBA" id="ARBA00010008"/>
    </source>
</evidence>
<dbReference type="Proteomes" id="UP001433268">
    <property type="component" value="Unassembled WGS sequence"/>
</dbReference>
<comment type="cofactor">
    <cofactor evidence="1">
        <name>pyridoxal 5'-phosphate</name>
        <dbReference type="ChEBI" id="CHEBI:597326"/>
    </cofactor>
</comment>
<dbReference type="PANTHER" id="PTHR13693">
    <property type="entry name" value="CLASS II AMINOTRANSFERASE/8-AMINO-7-OXONONANOATE SYNTHASE"/>
    <property type="match status" value="1"/>
</dbReference>
<evidence type="ECO:0000259" key="6">
    <source>
        <dbReference type="Pfam" id="PF00155"/>
    </source>
</evidence>
<dbReference type="InterPro" id="IPR015422">
    <property type="entry name" value="PyrdxlP-dep_Trfase_small"/>
</dbReference>
<evidence type="ECO:0000256" key="3">
    <source>
        <dbReference type="ARBA" id="ARBA00022679"/>
    </source>
</evidence>
<gene>
    <name evidence="7" type="ORF">PG997_008255</name>
</gene>
<evidence type="ECO:0000256" key="4">
    <source>
        <dbReference type="ARBA" id="ARBA00022898"/>
    </source>
</evidence>
<feature type="domain" description="Aminotransferase class I/classII large" evidence="6">
    <location>
        <begin position="94"/>
        <end position="454"/>
    </location>
</feature>
<name>A0ABR1WBP1_9PEZI</name>
<keyword evidence="8" id="KW-1185">Reference proteome</keyword>
<dbReference type="Gene3D" id="3.90.1150.10">
    <property type="entry name" value="Aspartate Aminotransferase, domain 1"/>
    <property type="match status" value="1"/>
</dbReference>
<protein>
    <submittedName>
        <fullName evidence="7">8-amino-7-oxononanoate synthase</fullName>
    </submittedName>
</protein>
<dbReference type="EMBL" id="JAQQWN010000006">
    <property type="protein sequence ID" value="KAK8080437.1"/>
    <property type="molecule type" value="Genomic_DNA"/>
</dbReference>
<evidence type="ECO:0000313" key="7">
    <source>
        <dbReference type="EMBL" id="KAK8080437.1"/>
    </source>
</evidence>
<dbReference type="SUPFAM" id="SSF53383">
    <property type="entry name" value="PLP-dependent transferases"/>
    <property type="match status" value="1"/>
</dbReference>
<sequence>MGLEATFETLLARRNDAGRLRQLTLNPAGAVDFSSNDYLSFAEDAGIQRTVLARLEHRLAATTTTTTTAARPVAAAAAAADVSTPNQNQPQDQDRRRILGSAGSRLLDGNSALAEGLEDKIAAFHRAPAALLFNSAYDANVGLLSCAPQAGDVVLLDEAIHASVHDGLRLSRATQCIPFSHASVVGGRRDGLDGSSSSSSTAQDLGAVLGLITAAGYPNAEEIRDGRSHVFVCVEGVYSMDGSVLNIVDLVNTVKKHLPRGNGYIIIDEAHSTGVLGPRGRGLVCQHGLEKDIWARVHGFGKAMGCAGGVVLCSPTTRAYLINYARTFIYTTSMTLTSLICIDAAYDHLAGGGSDEAHRHLRQLTDYAYQLLRDICSHYAPSSSSNLVRVSSDDPDSSSSGSPIMPIFTTKPRSLASFCQRRGYMVRPIVAPTVPVGTERVRLCLHAKNTFEQVHGLGDVIQQWIRGQQSAAAAKEGRREGVGLARSTNGVARLGKPRL</sequence>